<proteinExistence type="predicted"/>
<keyword evidence="6" id="KW-0030">Aminoacyl-tRNA synthetase</keyword>
<evidence type="ECO:0000256" key="3">
    <source>
        <dbReference type="ARBA" id="ARBA00022741"/>
    </source>
</evidence>
<dbReference type="PRINTS" id="PR00986">
    <property type="entry name" value="TRNASYNTHVAL"/>
</dbReference>
<dbReference type="EC" id="6.1.1.9" evidence="1"/>
<dbReference type="Gene3D" id="1.10.730.10">
    <property type="entry name" value="Isoleucyl-tRNA Synthetase, Domain 1"/>
    <property type="match status" value="1"/>
</dbReference>
<dbReference type="PANTHER" id="PTHR11946:SF93">
    <property type="entry name" value="VALINE--TRNA LIGASE, CHLOROPLASTIC_MITOCHONDRIAL 2"/>
    <property type="match status" value="1"/>
</dbReference>
<dbReference type="InterPro" id="IPR033705">
    <property type="entry name" value="Anticodon_Ia_Val"/>
</dbReference>
<evidence type="ECO:0000313" key="11">
    <source>
        <dbReference type="EMBL" id="GAH51177.1"/>
    </source>
</evidence>
<organism evidence="11">
    <name type="scientific">marine sediment metagenome</name>
    <dbReference type="NCBI Taxonomy" id="412755"/>
    <lineage>
        <taxon>unclassified sequences</taxon>
        <taxon>metagenomes</taxon>
        <taxon>ecological metagenomes</taxon>
    </lineage>
</organism>
<evidence type="ECO:0000256" key="4">
    <source>
        <dbReference type="ARBA" id="ARBA00022840"/>
    </source>
</evidence>
<dbReference type="SUPFAM" id="SSF47323">
    <property type="entry name" value="Anticodon-binding domain of a subclass of class I aminoacyl-tRNA synthetases"/>
    <property type="match status" value="1"/>
</dbReference>
<dbReference type="PANTHER" id="PTHR11946">
    <property type="entry name" value="VALYL-TRNA SYNTHETASES"/>
    <property type="match status" value="1"/>
</dbReference>
<gene>
    <name evidence="11" type="ORF">S03H2_35841</name>
</gene>
<feature type="domain" description="Methionyl/Valyl/Leucyl/Isoleucyl-tRNA synthetase anticodon-binding" evidence="10">
    <location>
        <begin position="221"/>
        <end position="274"/>
    </location>
</feature>
<evidence type="ECO:0000256" key="1">
    <source>
        <dbReference type="ARBA" id="ARBA00013169"/>
    </source>
</evidence>
<dbReference type="SUPFAM" id="SSF52374">
    <property type="entry name" value="Nucleotidylyl transferase"/>
    <property type="match status" value="1"/>
</dbReference>
<comment type="catalytic activity">
    <reaction evidence="8">
        <text>tRNA(Val) + L-valine + ATP = L-valyl-tRNA(Val) + AMP + diphosphate</text>
        <dbReference type="Rhea" id="RHEA:10704"/>
        <dbReference type="Rhea" id="RHEA-COMP:9672"/>
        <dbReference type="Rhea" id="RHEA-COMP:9708"/>
        <dbReference type="ChEBI" id="CHEBI:30616"/>
        <dbReference type="ChEBI" id="CHEBI:33019"/>
        <dbReference type="ChEBI" id="CHEBI:57762"/>
        <dbReference type="ChEBI" id="CHEBI:78442"/>
        <dbReference type="ChEBI" id="CHEBI:78537"/>
        <dbReference type="ChEBI" id="CHEBI:456215"/>
        <dbReference type="EC" id="6.1.1.9"/>
    </reaction>
</comment>
<dbReference type="GO" id="GO:0006438">
    <property type="term" value="P:valyl-tRNA aminoacylation"/>
    <property type="evidence" value="ECO:0007669"/>
    <property type="project" value="InterPro"/>
</dbReference>
<evidence type="ECO:0000259" key="9">
    <source>
        <dbReference type="Pfam" id="PF00133"/>
    </source>
</evidence>
<dbReference type="Pfam" id="PF00133">
    <property type="entry name" value="tRNA-synt_1"/>
    <property type="match status" value="1"/>
</dbReference>
<dbReference type="EMBL" id="BARU01021948">
    <property type="protein sequence ID" value="GAH51177.1"/>
    <property type="molecule type" value="Genomic_DNA"/>
</dbReference>
<comment type="caution">
    <text evidence="11">The sequence shown here is derived from an EMBL/GenBank/DDBJ whole genome shotgun (WGS) entry which is preliminary data.</text>
</comment>
<dbReference type="GO" id="GO:0005829">
    <property type="term" value="C:cytosol"/>
    <property type="evidence" value="ECO:0007669"/>
    <property type="project" value="TreeGrafter"/>
</dbReference>
<keyword evidence="5" id="KW-0648">Protein biosynthesis</keyword>
<sequence length="281" mass="31905">CTQKDLEKAFGGRDGIAWRADETRSGFLVCAREEDLAPDAIPGHRLEQDPDVLDTWFSSALWPFSTLGWPEETADLKTFYPTDVLITAREIITLWIARMVMMGLYALGDVPFRNVYIHAMIQDGEGRPMKKSLGNGVDPLDIVATHGADALRFTLAYMTTETQDVRLPVQKDAATGRNTSTKFDMGRNFCNKLWNAVRFALMNLEGAGDAKFDKKQLRLEDLWVLSRSERTLRFVEQELGAFRFQSSLMALYDFFWGDLCDWYLEAVKPRLAEPAERATAQ</sequence>
<dbReference type="InterPro" id="IPR014729">
    <property type="entry name" value="Rossmann-like_a/b/a_fold"/>
</dbReference>
<name>X1G1Q1_9ZZZZ</name>
<evidence type="ECO:0000256" key="8">
    <source>
        <dbReference type="ARBA" id="ARBA00047552"/>
    </source>
</evidence>
<evidence type="ECO:0000256" key="5">
    <source>
        <dbReference type="ARBA" id="ARBA00022917"/>
    </source>
</evidence>
<dbReference type="GO" id="GO:0005524">
    <property type="term" value="F:ATP binding"/>
    <property type="evidence" value="ECO:0007669"/>
    <property type="project" value="UniProtKB-KW"/>
</dbReference>
<dbReference type="InterPro" id="IPR009080">
    <property type="entry name" value="tRNAsynth_Ia_anticodon-bd"/>
</dbReference>
<dbReference type="Pfam" id="PF08264">
    <property type="entry name" value="Anticodon_1"/>
    <property type="match status" value="1"/>
</dbReference>
<keyword evidence="3" id="KW-0547">Nucleotide-binding</keyword>
<evidence type="ECO:0000256" key="6">
    <source>
        <dbReference type="ARBA" id="ARBA00023146"/>
    </source>
</evidence>
<dbReference type="CDD" id="cd07962">
    <property type="entry name" value="Anticodon_Ia_Val"/>
    <property type="match status" value="1"/>
</dbReference>
<feature type="non-terminal residue" evidence="11">
    <location>
        <position position="1"/>
    </location>
</feature>
<dbReference type="InterPro" id="IPR013155">
    <property type="entry name" value="M/V/L/I-tRNA-synth_anticd-bd"/>
</dbReference>
<reference evidence="11" key="1">
    <citation type="journal article" date="2014" name="Front. Microbiol.">
        <title>High frequency of phylogenetically diverse reductive dehalogenase-homologous genes in deep subseafloor sedimentary metagenomes.</title>
        <authorList>
            <person name="Kawai M."/>
            <person name="Futagami T."/>
            <person name="Toyoda A."/>
            <person name="Takaki Y."/>
            <person name="Nishi S."/>
            <person name="Hori S."/>
            <person name="Arai W."/>
            <person name="Tsubouchi T."/>
            <person name="Morono Y."/>
            <person name="Uchiyama I."/>
            <person name="Ito T."/>
            <person name="Fujiyama A."/>
            <person name="Inagaki F."/>
            <person name="Takami H."/>
        </authorList>
    </citation>
    <scope>NUCLEOTIDE SEQUENCE</scope>
    <source>
        <strain evidence="11">Expedition CK06-06</strain>
    </source>
</reference>
<accession>X1G1Q1</accession>
<dbReference type="Gene3D" id="3.40.50.620">
    <property type="entry name" value="HUPs"/>
    <property type="match status" value="1"/>
</dbReference>
<feature type="non-terminal residue" evidence="11">
    <location>
        <position position="281"/>
    </location>
</feature>
<keyword evidence="4" id="KW-0067">ATP-binding</keyword>
<keyword evidence="2" id="KW-0436">Ligase</keyword>
<evidence type="ECO:0000256" key="2">
    <source>
        <dbReference type="ARBA" id="ARBA00022598"/>
    </source>
</evidence>
<dbReference type="GO" id="GO:0004832">
    <property type="term" value="F:valine-tRNA ligase activity"/>
    <property type="evidence" value="ECO:0007669"/>
    <property type="project" value="UniProtKB-EC"/>
</dbReference>
<evidence type="ECO:0000259" key="10">
    <source>
        <dbReference type="Pfam" id="PF08264"/>
    </source>
</evidence>
<dbReference type="AlphaFoldDB" id="X1G1Q1"/>
<protein>
    <recommendedName>
        <fullName evidence="1">valine--tRNA ligase</fullName>
        <ecNumber evidence="1">6.1.1.9</ecNumber>
    </recommendedName>
    <alternativeName>
        <fullName evidence="7">Valyl-tRNA synthetase</fullName>
    </alternativeName>
</protein>
<dbReference type="InterPro" id="IPR002303">
    <property type="entry name" value="Valyl-tRNA_ligase"/>
</dbReference>
<evidence type="ECO:0000256" key="7">
    <source>
        <dbReference type="ARBA" id="ARBA00029936"/>
    </source>
</evidence>
<feature type="domain" description="Aminoacyl-tRNA synthetase class Ia" evidence="9">
    <location>
        <begin position="43"/>
        <end position="167"/>
    </location>
</feature>
<dbReference type="InterPro" id="IPR002300">
    <property type="entry name" value="aa-tRNA-synth_Ia"/>
</dbReference>